<dbReference type="RefSeq" id="WP_075517954.1">
    <property type="nucleotide sequence ID" value="NZ_FPLD01000021.1"/>
</dbReference>
<organism evidence="1 2">
    <name type="scientific">Moritella viscosa</name>
    <dbReference type="NCBI Taxonomy" id="80854"/>
    <lineage>
        <taxon>Bacteria</taxon>
        <taxon>Pseudomonadati</taxon>
        <taxon>Pseudomonadota</taxon>
        <taxon>Gammaproteobacteria</taxon>
        <taxon>Alteromonadales</taxon>
        <taxon>Moritellaceae</taxon>
        <taxon>Moritella</taxon>
    </lineage>
</organism>
<gene>
    <name evidence="1" type="ORF">NVI5450_0632</name>
</gene>
<proteinExistence type="predicted"/>
<dbReference type="InterPro" id="IPR011990">
    <property type="entry name" value="TPR-like_helical_dom_sf"/>
</dbReference>
<dbReference type="EMBL" id="FPLD01000021">
    <property type="protein sequence ID" value="SGY86534.1"/>
    <property type="molecule type" value="Genomic_DNA"/>
</dbReference>
<dbReference type="OrthoDB" id="6260771at2"/>
<accession>A0A1K9YZX9</accession>
<dbReference type="AlphaFoldDB" id="A0A1K9YZX9"/>
<dbReference type="SUPFAM" id="SSF48452">
    <property type="entry name" value="TPR-like"/>
    <property type="match status" value="2"/>
</dbReference>
<dbReference type="InterPro" id="IPR019734">
    <property type="entry name" value="TPR_rpt"/>
</dbReference>
<dbReference type="Proteomes" id="UP000183794">
    <property type="component" value="Unassembled WGS sequence"/>
</dbReference>
<dbReference type="Gene3D" id="1.25.40.10">
    <property type="entry name" value="Tetratricopeptide repeat domain"/>
    <property type="match status" value="1"/>
</dbReference>
<protein>
    <submittedName>
        <fullName evidence="1">Flp pilus assembly protein TadD</fullName>
    </submittedName>
</protein>
<reference evidence="1 2" key="1">
    <citation type="submission" date="2016-11" db="EMBL/GenBank/DDBJ databases">
        <authorList>
            <person name="Jaros S."/>
            <person name="Januszkiewicz K."/>
            <person name="Wedrychowicz H."/>
        </authorList>
    </citation>
    <scope>NUCLEOTIDE SEQUENCE [LARGE SCALE GENOMIC DNA]</scope>
    <source>
        <strain evidence="1">NVI 5450</strain>
    </source>
</reference>
<evidence type="ECO:0000313" key="1">
    <source>
        <dbReference type="EMBL" id="SGY86534.1"/>
    </source>
</evidence>
<dbReference type="SMART" id="SM00028">
    <property type="entry name" value="TPR"/>
    <property type="match status" value="2"/>
</dbReference>
<name>A0A1K9YZX9_9GAMM</name>
<evidence type="ECO:0000313" key="2">
    <source>
        <dbReference type="Proteomes" id="UP000183794"/>
    </source>
</evidence>
<sequence length="232" mass="26301">MTFILILLVSGCAANNNDSISNSLDFYEQTQNNHKMIELYKAELKAEENDMVRTKLANAYLSIDDYESSLFTLAPLLKQGEVSIDILEIKAKALYKSENFDNALRTCEEIIEKVDVNPEIENLMGLIYAENNNYEQSRNYFNRARAHFHDDIIIQNNLAVLDLLEGNPQASITRLMPLYTKDPSDIKIKANLIIAFSQINDVNAVRSILTSSYSQDEIDDIVTALIELKPLS</sequence>